<feature type="signal peptide" evidence="2">
    <location>
        <begin position="1"/>
        <end position="20"/>
    </location>
</feature>
<feature type="transmembrane region" description="Helical" evidence="1">
    <location>
        <begin position="94"/>
        <end position="111"/>
    </location>
</feature>
<evidence type="ECO:0000256" key="1">
    <source>
        <dbReference type="SAM" id="Phobius"/>
    </source>
</evidence>
<keyword evidence="1" id="KW-1133">Transmembrane helix</keyword>
<dbReference type="EMBL" id="KQ416225">
    <property type="protein sequence ID" value="KOF98051.1"/>
    <property type="molecule type" value="Genomic_DNA"/>
</dbReference>
<keyword evidence="2" id="KW-0732">Signal</keyword>
<feature type="chain" id="PRO_5005584233" evidence="2">
    <location>
        <begin position="21"/>
        <end position="112"/>
    </location>
</feature>
<gene>
    <name evidence="3" type="ORF">OCBIM_22027477mg</name>
</gene>
<accession>A0A0L8I990</accession>
<name>A0A0L8I990_OCTBM</name>
<evidence type="ECO:0000256" key="2">
    <source>
        <dbReference type="SAM" id="SignalP"/>
    </source>
</evidence>
<proteinExistence type="predicted"/>
<evidence type="ECO:0000313" key="3">
    <source>
        <dbReference type="EMBL" id="KOF98051.1"/>
    </source>
</evidence>
<protein>
    <submittedName>
        <fullName evidence="3">Uncharacterized protein</fullName>
    </submittedName>
</protein>
<dbReference type="AlphaFoldDB" id="A0A0L8I990"/>
<reference evidence="3" key="1">
    <citation type="submission" date="2015-07" db="EMBL/GenBank/DDBJ databases">
        <title>MeaNS - Measles Nucleotide Surveillance Program.</title>
        <authorList>
            <person name="Tran T."/>
            <person name="Druce J."/>
        </authorList>
    </citation>
    <scope>NUCLEOTIDE SEQUENCE</scope>
    <source>
        <strain evidence="3">UCB-OBI-ISO-001</strain>
        <tissue evidence="3">Gonad</tissue>
    </source>
</reference>
<sequence length="112" mass="11716">MGCKFCVVVLGLMMWAVVNLDLAASVDQNMSNSITNATTNAATSTNITTGASKETTTVANTTVAPTNKSITTVITTTTKSGGCGIYQWNGRMSMFLHVLLFGAIFSILVSAI</sequence>
<keyword evidence="1" id="KW-0812">Transmembrane</keyword>
<organism evidence="3">
    <name type="scientific">Octopus bimaculoides</name>
    <name type="common">California two-spotted octopus</name>
    <dbReference type="NCBI Taxonomy" id="37653"/>
    <lineage>
        <taxon>Eukaryota</taxon>
        <taxon>Metazoa</taxon>
        <taxon>Spiralia</taxon>
        <taxon>Lophotrochozoa</taxon>
        <taxon>Mollusca</taxon>
        <taxon>Cephalopoda</taxon>
        <taxon>Coleoidea</taxon>
        <taxon>Octopodiformes</taxon>
        <taxon>Octopoda</taxon>
        <taxon>Incirrata</taxon>
        <taxon>Octopodidae</taxon>
        <taxon>Octopus</taxon>
    </lineage>
</organism>
<keyword evidence="1" id="KW-0472">Membrane</keyword>